<feature type="region of interest" description="Disordered" evidence="1">
    <location>
        <begin position="124"/>
        <end position="144"/>
    </location>
</feature>
<proteinExistence type="predicted"/>
<feature type="compositionally biased region" description="Basic and acidic residues" evidence="1">
    <location>
        <begin position="398"/>
        <end position="409"/>
    </location>
</feature>
<feature type="compositionally biased region" description="Pro residues" evidence="1">
    <location>
        <begin position="311"/>
        <end position="321"/>
    </location>
</feature>
<name>A0AA47N727_MERPO</name>
<feature type="compositionally biased region" description="Low complexity" evidence="1">
    <location>
        <begin position="234"/>
        <end position="256"/>
    </location>
</feature>
<dbReference type="Proteomes" id="UP001174136">
    <property type="component" value="Unassembled WGS sequence"/>
</dbReference>
<reference evidence="2" key="1">
    <citation type="journal article" date="2023" name="Front. Mar. Sci.">
        <title>A new Merluccius polli reference genome to investigate the effects of global change in West African waters.</title>
        <authorList>
            <person name="Mateo J.L."/>
            <person name="Blanco-Fernandez C."/>
            <person name="Garcia-Vazquez E."/>
            <person name="Machado-Schiaffino G."/>
        </authorList>
    </citation>
    <scope>NUCLEOTIDE SEQUENCE</scope>
    <source>
        <strain evidence="2">C29</strain>
        <tissue evidence="2">Fin</tissue>
    </source>
</reference>
<evidence type="ECO:0000313" key="3">
    <source>
        <dbReference type="Proteomes" id="UP001174136"/>
    </source>
</evidence>
<feature type="compositionally biased region" description="Basic and acidic residues" evidence="1">
    <location>
        <begin position="284"/>
        <end position="300"/>
    </location>
</feature>
<comment type="caution">
    <text evidence="2">The sequence shown here is derived from an EMBL/GenBank/DDBJ whole genome shotgun (WGS) entry which is preliminary data.</text>
</comment>
<dbReference type="EMBL" id="JAOPHQ010000870">
    <property type="protein sequence ID" value="KAK0153055.1"/>
    <property type="molecule type" value="Genomic_DNA"/>
</dbReference>
<feature type="compositionally biased region" description="Polar residues" evidence="1">
    <location>
        <begin position="261"/>
        <end position="271"/>
    </location>
</feature>
<dbReference type="AlphaFoldDB" id="A0AA47N727"/>
<keyword evidence="3" id="KW-1185">Reference proteome</keyword>
<feature type="compositionally biased region" description="Basic and acidic residues" evidence="1">
    <location>
        <begin position="417"/>
        <end position="429"/>
    </location>
</feature>
<feature type="compositionally biased region" description="Polar residues" evidence="1">
    <location>
        <begin position="372"/>
        <end position="383"/>
    </location>
</feature>
<sequence length="703" mass="77246">MDVRRGGPRPSLWRLVEEQVPHSELPEVRAVLGQALVDMYTEAHSEVDAWLGIWREVKQGGNRGNGAEAPQRPLADPPAIKELLRGEVRMLLQAVRERAREEGRDGEEVWSRYDPDTVNYALGRSTDDSGCIPGSSHHPQQGSRTVSLSLDLVPSGGDELEAVRDQLNVVHIDRVVDHLRCVLTEDCEALKRQVLWLQEGIEQEYRSQCQVKDTEPTVTELREQRRVIQMDLDLPSPLLPHRPSSFSSSSSVSSSPPTTPRFKNTSRSSAGLKTPHPRTGTPDLRPRPPDLRPRPPDLRPHPLPSLSHVNPSPPPGAPPTRPCSGSSVRPLQGSSLTRAGDVQPDGLLPRASEAALGPAASSTQRGTRKQIAPNTPSVYQRNNAKGVKNNGVSVNENPKTHGDQRERNTDPSGLSMTDREAQKGTRRDMTNGCLYNTMSHRLVSATNVSHTQNDSDDNRRGIIGSVTCPMRVNSAALLTAPFRPLPPAVPRLSTGERHLVRRLSSVSGLESRLAWHHNLGVMETIRSQIESKSQQQVRALLIRLVADGKKLFLWREVLVLMDRSLLHLASQDKLVCARSGRDQPQTFLHASGSWRCTGPGVTADCSQSLLCRLNDTLQSALVLGGGSSVPDGDGGGEDGLNDGGVEVHHHCPGQVEFLQYILCWAFLMRELMFSSHLWSLEMVPRKRKDSTVSIVESQGDGGR</sequence>
<organism evidence="2 3">
    <name type="scientific">Merluccius polli</name>
    <name type="common">Benguela hake</name>
    <name type="synonym">Merluccius cadenati</name>
    <dbReference type="NCBI Taxonomy" id="89951"/>
    <lineage>
        <taxon>Eukaryota</taxon>
        <taxon>Metazoa</taxon>
        <taxon>Chordata</taxon>
        <taxon>Craniata</taxon>
        <taxon>Vertebrata</taxon>
        <taxon>Euteleostomi</taxon>
        <taxon>Actinopterygii</taxon>
        <taxon>Neopterygii</taxon>
        <taxon>Teleostei</taxon>
        <taxon>Neoteleostei</taxon>
        <taxon>Acanthomorphata</taxon>
        <taxon>Zeiogadaria</taxon>
        <taxon>Gadariae</taxon>
        <taxon>Gadiformes</taxon>
        <taxon>Gadoidei</taxon>
        <taxon>Merlucciidae</taxon>
        <taxon>Merluccius</taxon>
    </lineage>
</organism>
<protein>
    <submittedName>
        <fullName evidence="2">Coiled-coil domain-containing protein 24</fullName>
    </submittedName>
</protein>
<evidence type="ECO:0000313" key="2">
    <source>
        <dbReference type="EMBL" id="KAK0153055.1"/>
    </source>
</evidence>
<dbReference type="PANTHER" id="PTHR28601">
    <property type="entry name" value="COILED-COIL DOMAIN-CONTAINING PROTEIN 24"/>
    <property type="match status" value="1"/>
</dbReference>
<dbReference type="Pfam" id="PF15669">
    <property type="entry name" value="CCDC24"/>
    <property type="match status" value="1"/>
</dbReference>
<gene>
    <name evidence="2" type="primary">CCDC24</name>
    <name evidence="2" type="ORF">N1851_005265</name>
</gene>
<feature type="compositionally biased region" description="Polar residues" evidence="1">
    <location>
        <begin position="323"/>
        <end position="337"/>
    </location>
</feature>
<feature type="region of interest" description="Disordered" evidence="1">
    <location>
        <begin position="234"/>
        <end position="432"/>
    </location>
</feature>
<accession>A0AA47N727</accession>
<dbReference type="PANTHER" id="PTHR28601:SF1">
    <property type="entry name" value="COILED-COIL DOMAIN-CONTAINING PROTEIN 24"/>
    <property type="match status" value="1"/>
</dbReference>
<dbReference type="InterPro" id="IPR031367">
    <property type="entry name" value="CCDC24"/>
</dbReference>
<evidence type="ECO:0000256" key="1">
    <source>
        <dbReference type="SAM" id="MobiDB-lite"/>
    </source>
</evidence>